<dbReference type="PANTHER" id="PTHR43760">
    <property type="entry name" value="ENDORIBONUCLEASE-RELATED"/>
    <property type="match status" value="1"/>
</dbReference>
<evidence type="ECO:0000313" key="2">
    <source>
        <dbReference type="EMBL" id="MCG2632489.1"/>
    </source>
</evidence>
<dbReference type="Proteomes" id="UP001139054">
    <property type="component" value="Unassembled WGS sequence"/>
</dbReference>
<dbReference type="Gene3D" id="3.30.1330.40">
    <property type="entry name" value="RutC-like"/>
    <property type="match status" value="1"/>
</dbReference>
<reference evidence="2" key="1">
    <citation type="submission" date="2022-01" db="EMBL/GenBank/DDBJ databases">
        <title>Genome sequnece data of strain Bradyrhizobium sp. nov.</title>
        <authorList>
            <person name="Zhang J."/>
        </authorList>
    </citation>
    <scope>NUCLEOTIDE SEQUENCE</scope>
    <source>
        <strain evidence="3">WYCCWR 12774</strain>
        <strain evidence="2">WYCCWR 13023</strain>
    </source>
</reference>
<dbReference type="SUPFAM" id="SSF55298">
    <property type="entry name" value="YjgF-like"/>
    <property type="match status" value="1"/>
</dbReference>
<evidence type="ECO:0000313" key="3">
    <source>
        <dbReference type="EMBL" id="MCG2672976.1"/>
    </source>
</evidence>
<sequence length="172" mass="18280">MHLAESETSSSSPESRLLAAGLSLPKAAAAVANYEPCVITGNMLYTSGQLPWIDGQLKFKGKIGKDLTPEQGYEACKLSTLNAIAQLKSALGELSRVIRIVRLEGVLNVAPGFTEHAKALNGASDLINQIFGAAGAHTRMIYSNPEMPLDCASLVVLWTEINHAEGGQYLPS</sequence>
<dbReference type="RefSeq" id="WP_237874086.1">
    <property type="nucleotide sequence ID" value="NZ_JAKLTY010000042.1"/>
</dbReference>
<feature type="domain" description="Endoribonuclease L-PSP/chorismate mutase-like" evidence="1">
    <location>
        <begin position="14"/>
        <end position="160"/>
    </location>
</feature>
<organism evidence="2 5">
    <name type="scientific">Bradyrhizobium zhengyangense</name>
    <dbReference type="NCBI Taxonomy" id="2911009"/>
    <lineage>
        <taxon>Bacteria</taxon>
        <taxon>Pseudomonadati</taxon>
        <taxon>Pseudomonadota</taxon>
        <taxon>Alphaproteobacteria</taxon>
        <taxon>Hyphomicrobiales</taxon>
        <taxon>Nitrobacteraceae</taxon>
        <taxon>Bradyrhizobium</taxon>
    </lineage>
</organism>
<evidence type="ECO:0000259" key="1">
    <source>
        <dbReference type="Pfam" id="PF14588"/>
    </source>
</evidence>
<dbReference type="InterPro" id="IPR013813">
    <property type="entry name" value="Endoribo_LPSP/chorism_mut-like"/>
</dbReference>
<dbReference type="Proteomes" id="UP001139012">
    <property type="component" value="Unassembled WGS sequence"/>
</dbReference>
<evidence type="ECO:0000313" key="5">
    <source>
        <dbReference type="Proteomes" id="UP001139054"/>
    </source>
</evidence>
<proteinExistence type="predicted"/>
<comment type="caution">
    <text evidence="2">The sequence shown here is derived from an EMBL/GenBank/DDBJ whole genome shotgun (WGS) entry which is preliminary data.</text>
</comment>
<dbReference type="InterPro" id="IPR035959">
    <property type="entry name" value="RutC-like_sf"/>
</dbReference>
<dbReference type="AlphaFoldDB" id="A0A9X1UEJ0"/>
<keyword evidence="4" id="KW-1185">Reference proteome</keyword>
<evidence type="ECO:0000313" key="4">
    <source>
        <dbReference type="Proteomes" id="UP001139012"/>
    </source>
</evidence>
<dbReference type="PANTHER" id="PTHR43760:SF1">
    <property type="entry name" value="ENDORIBONUCLEASE L-PSP_CHORISMATE MUTASE-LIKE DOMAIN-CONTAINING PROTEIN"/>
    <property type="match status" value="1"/>
</dbReference>
<gene>
    <name evidence="3" type="ORF">L6637_39340</name>
    <name evidence="2" type="ORF">L6654_38445</name>
</gene>
<accession>A0A9X1UEJ0</accession>
<dbReference type="Pfam" id="PF14588">
    <property type="entry name" value="YjgF_endoribonc"/>
    <property type="match status" value="1"/>
</dbReference>
<protein>
    <submittedName>
        <fullName evidence="2">RidA family protein</fullName>
    </submittedName>
</protein>
<dbReference type="CDD" id="cd02199">
    <property type="entry name" value="YjgF_YER057c_UK114_like_1"/>
    <property type="match status" value="1"/>
</dbReference>
<dbReference type="EMBL" id="JAKLUA010000029">
    <property type="protein sequence ID" value="MCG2672976.1"/>
    <property type="molecule type" value="Genomic_DNA"/>
</dbReference>
<dbReference type="EMBL" id="JAKLTY010000042">
    <property type="protein sequence ID" value="MCG2632489.1"/>
    <property type="molecule type" value="Genomic_DNA"/>
</dbReference>
<name>A0A9X1UEJ0_9BRAD</name>